<evidence type="ECO:0000313" key="3">
    <source>
        <dbReference type="Proteomes" id="UP000685013"/>
    </source>
</evidence>
<feature type="non-terminal residue" evidence="2">
    <location>
        <position position="1"/>
    </location>
</feature>
<reference evidence="2 3" key="1">
    <citation type="journal article" date="2021" name="Hortic Res">
        <title>The domestication of Cucurbita argyrosperma as revealed by the genome of its wild relative.</title>
        <authorList>
            <person name="Barrera-Redondo J."/>
            <person name="Sanchez-de la Vega G."/>
            <person name="Aguirre-Liguori J.A."/>
            <person name="Castellanos-Morales G."/>
            <person name="Gutierrez-Guerrero Y.T."/>
            <person name="Aguirre-Dugua X."/>
            <person name="Aguirre-Planter E."/>
            <person name="Tenaillon M.I."/>
            <person name="Lira-Saade R."/>
            <person name="Eguiarte L.E."/>
        </authorList>
    </citation>
    <scope>NUCLEOTIDE SEQUENCE [LARGE SCALE GENOMIC DNA]</scope>
    <source>
        <strain evidence="2">JBR-2021</strain>
    </source>
</reference>
<dbReference type="AlphaFoldDB" id="A0AAV6MYH7"/>
<evidence type="ECO:0000313" key="2">
    <source>
        <dbReference type="EMBL" id="KAG6589050.1"/>
    </source>
</evidence>
<proteinExistence type="predicted"/>
<sequence>MRMMQTKRRYHTDDSSNRLVMSSNVTTFLRPSIADRTNISNGDSKPSLFKTPPIRTTAQVSSPTKTARVEMLKNKFSNTISKAQQALQSKHKIARKVAVPKKLPEQKRAAPNVVVPNVWSTKQKRAARKAFSTIEQKQASPKEYSVREQRRASREALDAVKPTCNFNENLDVMKEFENLLTNGSHLQLVTSIPRIDQLHIRDDNSDSKATTISTYSRRLES</sequence>
<keyword evidence="3" id="KW-1185">Reference proteome</keyword>
<gene>
    <name evidence="2" type="ORF">SDJN03_17615</name>
</gene>
<feature type="region of interest" description="Disordered" evidence="1">
    <location>
        <begin position="36"/>
        <end position="62"/>
    </location>
</feature>
<accession>A0AAV6MYH7</accession>
<comment type="caution">
    <text evidence="2">The sequence shown here is derived from an EMBL/GenBank/DDBJ whole genome shotgun (WGS) entry which is preliminary data.</text>
</comment>
<name>A0AAV6MYH7_9ROSI</name>
<protein>
    <submittedName>
        <fullName evidence="2">Uncharacterized protein</fullName>
    </submittedName>
</protein>
<organism evidence="2 3">
    <name type="scientific">Cucurbita argyrosperma subsp. sororia</name>
    <dbReference type="NCBI Taxonomy" id="37648"/>
    <lineage>
        <taxon>Eukaryota</taxon>
        <taxon>Viridiplantae</taxon>
        <taxon>Streptophyta</taxon>
        <taxon>Embryophyta</taxon>
        <taxon>Tracheophyta</taxon>
        <taxon>Spermatophyta</taxon>
        <taxon>Magnoliopsida</taxon>
        <taxon>eudicotyledons</taxon>
        <taxon>Gunneridae</taxon>
        <taxon>Pentapetalae</taxon>
        <taxon>rosids</taxon>
        <taxon>fabids</taxon>
        <taxon>Cucurbitales</taxon>
        <taxon>Cucurbitaceae</taxon>
        <taxon>Cucurbiteae</taxon>
        <taxon>Cucurbita</taxon>
    </lineage>
</organism>
<dbReference type="EMBL" id="JAGKQH010000011">
    <property type="protein sequence ID" value="KAG6589050.1"/>
    <property type="molecule type" value="Genomic_DNA"/>
</dbReference>
<evidence type="ECO:0000256" key="1">
    <source>
        <dbReference type="SAM" id="MobiDB-lite"/>
    </source>
</evidence>
<dbReference type="Proteomes" id="UP000685013">
    <property type="component" value="Chromosome 11"/>
</dbReference>